<dbReference type="InterPro" id="IPR052405">
    <property type="entry name" value="Mito_Transl_Release_Factor"/>
</dbReference>
<sequence length="72" mass="8570">MIRVSCQLTRSLEQNRKLARRLLVEKLDQIANPGLSKDEMRRAKNRERERRRRKKAKKKGLKNAETNPLDTK</sequence>
<dbReference type="EMBL" id="JAUEPU010000004">
    <property type="protein sequence ID" value="KAK0503082.1"/>
    <property type="molecule type" value="Genomic_DNA"/>
</dbReference>
<reference evidence="2" key="1">
    <citation type="submission" date="2023-06" db="EMBL/GenBank/DDBJ databases">
        <authorList>
            <consortium name="Lawrence Berkeley National Laboratory"/>
            <person name="Ahrendt S."/>
            <person name="Sahu N."/>
            <person name="Indic B."/>
            <person name="Wong-Bajracharya J."/>
            <person name="Merenyi Z."/>
            <person name="Ke H.-M."/>
            <person name="Monk M."/>
            <person name="Kocsube S."/>
            <person name="Drula E."/>
            <person name="Lipzen A."/>
            <person name="Balint B."/>
            <person name="Henrissat B."/>
            <person name="Andreopoulos B."/>
            <person name="Martin F.M."/>
            <person name="Harder C.B."/>
            <person name="Rigling D."/>
            <person name="Ford K.L."/>
            <person name="Foster G.D."/>
            <person name="Pangilinan J."/>
            <person name="Papanicolaou A."/>
            <person name="Barry K."/>
            <person name="LaButti K."/>
            <person name="Viragh M."/>
            <person name="Koriabine M."/>
            <person name="Yan M."/>
            <person name="Riley R."/>
            <person name="Champramary S."/>
            <person name="Plett K.L."/>
            <person name="Tsai I.J."/>
            <person name="Slot J."/>
            <person name="Sipos G."/>
            <person name="Plett J."/>
            <person name="Nagy L.G."/>
            <person name="Grigoriev I.V."/>
        </authorList>
    </citation>
    <scope>NUCLEOTIDE SEQUENCE</scope>
    <source>
        <strain evidence="2">HWK02</strain>
    </source>
</reference>
<evidence type="ECO:0000256" key="1">
    <source>
        <dbReference type="SAM" id="MobiDB-lite"/>
    </source>
</evidence>
<evidence type="ECO:0000313" key="2">
    <source>
        <dbReference type="EMBL" id="KAK0503082.1"/>
    </source>
</evidence>
<protein>
    <recommendedName>
        <fullName evidence="4">Prokaryotic-type class I peptide chain release factors domain-containing protein</fullName>
    </recommendedName>
</protein>
<dbReference type="Gene3D" id="3.30.160.20">
    <property type="match status" value="1"/>
</dbReference>
<feature type="region of interest" description="Disordered" evidence="1">
    <location>
        <begin position="30"/>
        <end position="72"/>
    </location>
</feature>
<organism evidence="2 3">
    <name type="scientific">Armillaria luteobubalina</name>
    <dbReference type="NCBI Taxonomy" id="153913"/>
    <lineage>
        <taxon>Eukaryota</taxon>
        <taxon>Fungi</taxon>
        <taxon>Dikarya</taxon>
        <taxon>Basidiomycota</taxon>
        <taxon>Agaricomycotina</taxon>
        <taxon>Agaricomycetes</taxon>
        <taxon>Agaricomycetidae</taxon>
        <taxon>Agaricales</taxon>
        <taxon>Marasmiineae</taxon>
        <taxon>Physalacriaceae</taxon>
        <taxon>Armillaria</taxon>
    </lineage>
</organism>
<gene>
    <name evidence="2" type="ORF">EDD18DRAFT_1136275</name>
</gene>
<feature type="compositionally biased region" description="Basic and acidic residues" evidence="1">
    <location>
        <begin position="36"/>
        <end position="48"/>
    </location>
</feature>
<dbReference type="PANTHER" id="PTHR46203">
    <property type="entry name" value="PROBABLE PEPTIDE CHAIN RELEASE FACTOR C12ORF65"/>
    <property type="match status" value="1"/>
</dbReference>
<accession>A0AA39UTW4</accession>
<dbReference type="GO" id="GO:0005739">
    <property type="term" value="C:mitochondrion"/>
    <property type="evidence" value="ECO:0007669"/>
    <property type="project" value="TreeGrafter"/>
</dbReference>
<proteinExistence type="predicted"/>
<evidence type="ECO:0000313" key="3">
    <source>
        <dbReference type="Proteomes" id="UP001175228"/>
    </source>
</evidence>
<dbReference type="Proteomes" id="UP001175228">
    <property type="component" value="Unassembled WGS sequence"/>
</dbReference>
<name>A0AA39UTW4_9AGAR</name>
<dbReference type="AlphaFoldDB" id="A0AA39UTW4"/>
<dbReference type="PANTHER" id="PTHR46203:SF1">
    <property type="entry name" value="MITOCHONDRIAL TRANSLATION RELEASE FACTOR IN RESCUE"/>
    <property type="match status" value="1"/>
</dbReference>
<evidence type="ECO:0008006" key="4">
    <source>
        <dbReference type="Google" id="ProtNLM"/>
    </source>
</evidence>
<comment type="caution">
    <text evidence="2">The sequence shown here is derived from an EMBL/GenBank/DDBJ whole genome shotgun (WGS) entry which is preliminary data.</text>
</comment>
<feature type="compositionally biased region" description="Basic residues" evidence="1">
    <location>
        <begin position="49"/>
        <end position="61"/>
    </location>
</feature>
<keyword evidence="3" id="KW-1185">Reference proteome</keyword>